<evidence type="ECO:0000313" key="3">
    <source>
        <dbReference type="Proteomes" id="UP000324629"/>
    </source>
</evidence>
<protein>
    <submittedName>
        <fullName evidence="2">Uncharacterized protein</fullName>
    </submittedName>
</protein>
<comment type="caution">
    <text evidence="2">The sequence shown here is derived from an EMBL/GenBank/DDBJ whole genome shotgun (WGS) entry which is preliminary data.</text>
</comment>
<dbReference type="AlphaFoldDB" id="A0A5J4NFJ1"/>
<feature type="compositionally biased region" description="Polar residues" evidence="1">
    <location>
        <begin position="95"/>
        <end position="111"/>
    </location>
</feature>
<organism evidence="2 3">
    <name type="scientific">Paragonimus westermani</name>
    <dbReference type="NCBI Taxonomy" id="34504"/>
    <lineage>
        <taxon>Eukaryota</taxon>
        <taxon>Metazoa</taxon>
        <taxon>Spiralia</taxon>
        <taxon>Lophotrochozoa</taxon>
        <taxon>Platyhelminthes</taxon>
        <taxon>Trematoda</taxon>
        <taxon>Digenea</taxon>
        <taxon>Plagiorchiida</taxon>
        <taxon>Troglotremata</taxon>
        <taxon>Troglotrematidae</taxon>
        <taxon>Paragonimus</taxon>
    </lineage>
</organism>
<name>A0A5J4NFJ1_9TREM</name>
<dbReference type="EMBL" id="QNGE01003204">
    <property type="protein sequence ID" value="KAA3674366.1"/>
    <property type="molecule type" value="Genomic_DNA"/>
</dbReference>
<dbReference type="Proteomes" id="UP000324629">
    <property type="component" value="Unassembled WGS sequence"/>
</dbReference>
<gene>
    <name evidence="2" type="ORF">DEA37_0008274</name>
</gene>
<reference evidence="2 3" key="1">
    <citation type="journal article" date="2019" name="Gigascience">
        <title>Whole-genome sequence of the oriental lung fluke Paragonimus westermani.</title>
        <authorList>
            <person name="Oey H."/>
            <person name="Zakrzewski M."/>
            <person name="Narain K."/>
            <person name="Devi K.R."/>
            <person name="Agatsuma T."/>
            <person name="Nawaratna S."/>
            <person name="Gobert G.N."/>
            <person name="Jones M.K."/>
            <person name="Ragan M.A."/>
            <person name="McManus D.P."/>
            <person name="Krause L."/>
        </authorList>
    </citation>
    <scope>NUCLEOTIDE SEQUENCE [LARGE SCALE GENOMIC DNA]</scope>
    <source>
        <strain evidence="2 3">IND2009</strain>
    </source>
</reference>
<proteinExistence type="predicted"/>
<evidence type="ECO:0000256" key="1">
    <source>
        <dbReference type="SAM" id="MobiDB-lite"/>
    </source>
</evidence>
<accession>A0A5J4NFJ1</accession>
<sequence length="246" mass="27199">MLSWRNFSRSAPRLDVEAEHFPQWTLAALNYPILSKKCGLAVMTLKIDELRILGEPCCTDVSRVLTDYPVEIEPAAETFIPVLLERSVARKRTSSENSHWSAATAPPNFSTGPKEVDGRDCLKKYIGSGVYLHFGLEKSSPRHLSRPGNIGCTGAQPQLHTEGVSPSNVSETLVWPILERTVPLLKSKPFIVGTFCRSKGIRATSAVINADKKEYVLLIDSPSPRPILRCANTTPSFVRAIWLTTL</sequence>
<keyword evidence="3" id="KW-1185">Reference proteome</keyword>
<evidence type="ECO:0000313" key="2">
    <source>
        <dbReference type="EMBL" id="KAA3674366.1"/>
    </source>
</evidence>
<feature type="region of interest" description="Disordered" evidence="1">
    <location>
        <begin position="95"/>
        <end position="115"/>
    </location>
</feature>